<dbReference type="AlphaFoldDB" id="A0AAE1PUM2"/>
<feature type="region of interest" description="Disordered" evidence="1">
    <location>
        <begin position="246"/>
        <end position="273"/>
    </location>
</feature>
<feature type="compositionally biased region" description="Basic and acidic residues" evidence="1">
    <location>
        <begin position="67"/>
        <end position="78"/>
    </location>
</feature>
<proteinExistence type="predicted"/>
<evidence type="ECO:0000313" key="2">
    <source>
        <dbReference type="EMBL" id="KAK4313724.1"/>
    </source>
</evidence>
<evidence type="ECO:0000313" key="3">
    <source>
        <dbReference type="Proteomes" id="UP001292094"/>
    </source>
</evidence>
<protein>
    <submittedName>
        <fullName evidence="2">Uncharacterized protein</fullName>
    </submittedName>
</protein>
<organism evidence="2 3">
    <name type="scientific">Petrolisthes manimaculis</name>
    <dbReference type="NCBI Taxonomy" id="1843537"/>
    <lineage>
        <taxon>Eukaryota</taxon>
        <taxon>Metazoa</taxon>
        <taxon>Ecdysozoa</taxon>
        <taxon>Arthropoda</taxon>
        <taxon>Crustacea</taxon>
        <taxon>Multicrustacea</taxon>
        <taxon>Malacostraca</taxon>
        <taxon>Eumalacostraca</taxon>
        <taxon>Eucarida</taxon>
        <taxon>Decapoda</taxon>
        <taxon>Pleocyemata</taxon>
        <taxon>Anomura</taxon>
        <taxon>Galatheoidea</taxon>
        <taxon>Porcellanidae</taxon>
        <taxon>Petrolisthes</taxon>
    </lineage>
</organism>
<sequence>MEHQCSTNHELRTTAEDHILNKRFKYELSDEMKREKARKVKELRAAETEAQRKHRLKQNAARQAARRSKETPEQREARLIVGRKAARLRRLKKLNPNVNTDAVKIEEVTHTRTKRWGEGGVVKEEVVGVGGGGGGEEESKAVDMSRYLSLTLKEENTNMAQQEAAQQPQQYTGGSHNLFRPMPEIMATSGQYVEKQSLATSGQYVEKQSMVTSGQYVQKQPMATSGQYVQKQPMATSGQYVERQSMATSGQYVQKQSAENPTGPQKGTNIMYR</sequence>
<feature type="region of interest" description="Disordered" evidence="1">
    <location>
        <begin position="41"/>
        <end position="78"/>
    </location>
</feature>
<evidence type="ECO:0000256" key="1">
    <source>
        <dbReference type="SAM" id="MobiDB-lite"/>
    </source>
</evidence>
<name>A0AAE1PUM2_9EUCA</name>
<dbReference type="EMBL" id="JAWZYT010001275">
    <property type="protein sequence ID" value="KAK4313724.1"/>
    <property type="molecule type" value="Genomic_DNA"/>
</dbReference>
<comment type="caution">
    <text evidence="2">The sequence shown here is derived from an EMBL/GenBank/DDBJ whole genome shotgun (WGS) entry which is preliminary data.</text>
</comment>
<reference evidence="2" key="1">
    <citation type="submission" date="2023-11" db="EMBL/GenBank/DDBJ databases">
        <title>Genome assemblies of two species of porcelain crab, Petrolisthes cinctipes and Petrolisthes manimaculis (Anomura: Porcellanidae).</title>
        <authorList>
            <person name="Angst P."/>
        </authorList>
    </citation>
    <scope>NUCLEOTIDE SEQUENCE</scope>
    <source>
        <strain evidence="2">PB745_02</strain>
        <tissue evidence="2">Gill</tissue>
    </source>
</reference>
<accession>A0AAE1PUM2</accession>
<keyword evidence="3" id="KW-1185">Reference proteome</keyword>
<feature type="compositionally biased region" description="Basic and acidic residues" evidence="1">
    <location>
        <begin position="41"/>
        <end position="51"/>
    </location>
</feature>
<dbReference type="Proteomes" id="UP001292094">
    <property type="component" value="Unassembled WGS sequence"/>
</dbReference>
<gene>
    <name evidence="2" type="ORF">Pmani_014945</name>
</gene>